<accession>D5SM98</accession>
<proteinExistence type="predicted"/>
<dbReference type="AlphaFoldDB" id="D5SM98"/>
<gene>
    <name evidence="1" type="ORF">SCLAV_p1560</name>
</gene>
<organism evidence="1 2">
    <name type="scientific">Streptomyces clavuligerus</name>
    <dbReference type="NCBI Taxonomy" id="1901"/>
    <lineage>
        <taxon>Bacteria</taxon>
        <taxon>Bacillati</taxon>
        <taxon>Actinomycetota</taxon>
        <taxon>Actinomycetes</taxon>
        <taxon>Kitasatosporales</taxon>
        <taxon>Streptomycetaceae</taxon>
        <taxon>Streptomyces</taxon>
    </lineage>
</organism>
<evidence type="ECO:0000313" key="2">
    <source>
        <dbReference type="Proteomes" id="UP000002357"/>
    </source>
</evidence>
<dbReference type="RefSeq" id="WP_003963758.1">
    <property type="nucleotide sequence ID" value="NZ_CM000914.1"/>
</dbReference>
<dbReference type="EMBL" id="CM000914">
    <property type="protein sequence ID" value="EFG05041.2"/>
    <property type="molecule type" value="Genomic_DNA"/>
</dbReference>
<keyword evidence="2" id="KW-1185">Reference proteome</keyword>
<name>D5SM98_STRCL</name>
<protein>
    <submittedName>
        <fullName evidence="1">Uncharacterized protein</fullName>
    </submittedName>
</protein>
<dbReference type="Proteomes" id="UP000002357">
    <property type="component" value="Plasmid pSCL4"/>
</dbReference>
<sequence>MAHGQRTHPTGAAVTAFIAVQISRRLVTGLVQGANTACKADLCLGD</sequence>
<dbReference type="GeneID" id="93734685"/>
<keyword evidence="1" id="KW-0614">Plasmid</keyword>
<evidence type="ECO:0000313" key="1">
    <source>
        <dbReference type="EMBL" id="EFG05041.2"/>
    </source>
</evidence>
<reference evidence="1 2" key="1">
    <citation type="journal article" date="2010" name="Genome Biol. Evol.">
        <title>The sequence of a 1.8-mb bacterial linear plasmid reveals a rich evolutionary reservoir of secondary metabolic pathways.</title>
        <authorList>
            <person name="Medema M.H."/>
            <person name="Trefzer A."/>
            <person name="Kovalchuk A."/>
            <person name="van den Berg M."/>
            <person name="Mueller U."/>
            <person name="Heijne W."/>
            <person name="Wu L."/>
            <person name="Alam M.T."/>
            <person name="Ronning C.M."/>
            <person name="Nierman W.C."/>
            <person name="Bovenberg R.A.L."/>
            <person name="Breitling R."/>
            <person name="Takano E."/>
        </authorList>
    </citation>
    <scope>NUCLEOTIDE SEQUENCE [LARGE SCALE GENOMIC DNA]</scope>
    <source>
        <strain evidence="2">ATCC 27064 / DSM 738 / JCM 4710 / NBRC 13307 / NCIMB 12785 / NRRL 3585 / VKM Ac-602</strain>
        <plasmid evidence="1">pSCL4</plasmid>
    </source>
</reference>
<geneLocation type="plasmid" evidence="1 2">
    <name>pSCL4</name>
</geneLocation>